<sequence length="133" mass="15208">MGNNIGEKAIRCLRYLEACNFDNVRAMCTSTATVWHNDGRGEQAIGEKLEQLKPLVNTVESLRYEVARQFHNSNEVLQQNVLHLVMNDGSRSELHAAMYFRFKGDLIDRIEEYAYAVPIESDTIGSGVRMRDR</sequence>
<proteinExistence type="predicted"/>
<accession>A0ABX8RZX5</accession>
<evidence type="ECO:0008006" key="3">
    <source>
        <dbReference type="Google" id="ProtNLM"/>
    </source>
</evidence>
<reference evidence="1 2" key="1">
    <citation type="submission" date="2021-07" db="EMBL/GenBank/DDBJ databases">
        <title>Whole Genome Sequence of Nocardia Iowensis.</title>
        <authorList>
            <person name="Lamm A."/>
            <person name="Collins-Fairclough A.M."/>
            <person name="Bunk B."/>
            <person name="Sproer C."/>
        </authorList>
    </citation>
    <scope>NUCLEOTIDE SEQUENCE [LARGE SCALE GENOMIC DNA]</scope>
    <source>
        <strain evidence="1 2">NRRL 5646</strain>
    </source>
</reference>
<gene>
    <name evidence="1" type="ORF">KV110_19960</name>
</gene>
<keyword evidence="2" id="KW-1185">Reference proteome</keyword>
<evidence type="ECO:0000313" key="2">
    <source>
        <dbReference type="Proteomes" id="UP000694257"/>
    </source>
</evidence>
<dbReference type="RefSeq" id="WP_218477887.1">
    <property type="nucleotide sequence ID" value="NZ_BAABJN010000008.1"/>
</dbReference>
<organism evidence="1 2">
    <name type="scientific">Nocardia iowensis</name>
    <dbReference type="NCBI Taxonomy" id="204891"/>
    <lineage>
        <taxon>Bacteria</taxon>
        <taxon>Bacillati</taxon>
        <taxon>Actinomycetota</taxon>
        <taxon>Actinomycetes</taxon>
        <taxon>Mycobacteriales</taxon>
        <taxon>Nocardiaceae</taxon>
        <taxon>Nocardia</taxon>
    </lineage>
</organism>
<dbReference type="EMBL" id="CP078145">
    <property type="protein sequence ID" value="QXN95113.1"/>
    <property type="molecule type" value="Genomic_DNA"/>
</dbReference>
<dbReference type="Proteomes" id="UP000694257">
    <property type="component" value="Chromosome"/>
</dbReference>
<evidence type="ECO:0000313" key="1">
    <source>
        <dbReference type="EMBL" id="QXN95113.1"/>
    </source>
</evidence>
<protein>
    <recommendedName>
        <fullName evidence="3">SnoaL-like domain-containing protein</fullName>
    </recommendedName>
</protein>
<name>A0ABX8RZX5_NOCIO</name>